<dbReference type="OrthoDB" id="410058at2759"/>
<feature type="domain" description="Glycosyl hydrolase family 63 N-terminal" evidence="8">
    <location>
        <begin position="99"/>
        <end position="259"/>
    </location>
</feature>
<accession>A0A9D4U923</accession>
<evidence type="ECO:0000256" key="6">
    <source>
        <dbReference type="SAM" id="MobiDB-lite"/>
    </source>
</evidence>
<protein>
    <recommendedName>
        <fullName evidence="5">Mannosyl-oligosaccharide glucosidase</fullName>
        <ecNumber evidence="5">3.2.1.106</ecNumber>
    </recommendedName>
</protein>
<keyword evidence="4 5" id="KW-0326">Glycosidase</keyword>
<dbReference type="PANTHER" id="PTHR10412">
    <property type="entry name" value="MANNOSYL-OLIGOSACCHARIDE GLUCOSIDASE"/>
    <property type="match status" value="1"/>
</dbReference>
<dbReference type="InterPro" id="IPR038518">
    <property type="entry name" value="Glyco_hydro_63N_sf"/>
</dbReference>
<dbReference type="Pfam" id="PF16923">
    <property type="entry name" value="Glyco_hydro_63N"/>
    <property type="match status" value="1"/>
</dbReference>
<evidence type="ECO:0000256" key="1">
    <source>
        <dbReference type="ARBA" id="ARBA00004740"/>
    </source>
</evidence>
<feature type="domain" description="Glycosyl hydrolase family 63 C-terminal" evidence="7">
    <location>
        <begin position="337"/>
        <end position="833"/>
    </location>
</feature>
<gene>
    <name evidence="9" type="ORF">GOP47_0021790</name>
</gene>
<keyword evidence="3 5" id="KW-0378">Hydrolase</keyword>
<feature type="transmembrane region" description="Helical" evidence="5">
    <location>
        <begin position="46"/>
        <end position="64"/>
    </location>
</feature>
<reference evidence="9" key="1">
    <citation type="submission" date="2021-01" db="EMBL/GenBank/DDBJ databases">
        <title>Adiantum capillus-veneris genome.</title>
        <authorList>
            <person name="Fang Y."/>
            <person name="Liao Q."/>
        </authorList>
    </citation>
    <scope>NUCLEOTIDE SEQUENCE</scope>
    <source>
        <strain evidence="9">H3</strain>
        <tissue evidence="9">Leaf</tissue>
    </source>
</reference>
<dbReference type="GO" id="GO:0006487">
    <property type="term" value="P:protein N-linked glycosylation"/>
    <property type="evidence" value="ECO:0007669"/>
    <property type="project" value="UniProtKB-UniRule"/>
</dbReference>
<dbReference type="EC" id="3.2.1.106" evidence="5"/>
<comment type="catalytic activity">
    <reaction evidence="5">
        <text>N(4)-(alpha-D-Glc-(1-&gt;2)-alpha-D-Glc-(1-&gt;3)-alpha-D-Glc-(1-&gt;3)-alpha-D-Man-(1-&gt;2)-alpha-D-Man-(1-&gt;2)-alpha-D-Man-(1-&gt;3)-[alpha-D-Man-(1-&gt;2)-alpha-D-Man-(1-&gt;3)-[alpha-D-Man-(1-&gt;2)-alpha-D-Man-(1-&gt;6)]-alpha-D-Man-(1-&gt;6)]-beta-D-Man-(1-&gt;4)-beta-D-GlcNAc-(1-&gt;4)-beta-D-GlcNAc)-L-asparaginyl-[protein] + H2O = N(4)-(alpha-D-Glc-(1-&gt;3)-alpha-D-Glc-(1-&gt;3)-alpha-D-Man-(1-&gt;2)-alpha-D-Man-(1-&gt;2)-alpha-D-Man-(1-&gt;3)-[alpha-D-Man-(1-&gt;2)-alpha-D-Man-(1-&gt;3)-[alpha-D-Man-(1-&gt;2)-alpha-D-Man-(1-&gt;6)]-alpha-D-Man-(1-&gt;6)]-beta-D-Man-(1-&gt;4)-beta-D-GlcNAc-(1-&gt;4)-beta-D-GlcNAc)-L-asparaginyl-[protein] + beta-D-glucose</text>
        <dbReference type="Rhea" id="RHEA:55988"/>
        <dbReference type="Rhea" id="RHEA-COMP:12806"/>
        <dbReference type="Rhea" id="RHEA-COMP:14355"/>
        <dbReference type="ChEBI" id="CHEBI:15377"/>
        <dbReference type="ChEBI" id="CHEBI:15903"/>
        <dbReference type="ChEBI" id="CHEBI:59082"/>
        <dbReference type="ChEBI" id="CHEBI:132537"/>
        <dbReference type="EC" id="3.2.1.106"/>
    </reaction>
</comment>
<comment type="caution">
    <text evidence="9">The sequence shown here is derived from an EMBL/GenBank/DDBJ whole genome shotgun (WGS) entry which is preliminary data.</text>
</comment>
<sequence>MNTMASLQERRSARVATSSSQQTNPRKAHSKPSKEKRRERSSSRNWVLLFLVFISLIVVLFYSMRSRNGPLQLPTHITPFPGPKISDLSQFRGKHHEELYWGTYRSNLYLGIRARVPKSLLAGLMWISVDSSGMLAVRHTCEASDNMKRYGWLRHDGRSFGYQELLDGSMLLKTTFVKKKFSSSGYGGDWVVRIRVEDISEESSENIKTLLFYVADEAGRSLKLHPNDRQGTRLVSGTMKDAGQWTLHVKGMAKEGIHYVGYSTEHFHNITTLVSHVLQSQARRTGRLQLPDSMQSFSNLAIFQVDGKVPFEVEFVYVSDGGSDTSATEARVEQLSGLSLNNELGERETSFEKQFEQTFCLKEKGFDDRYVEAGMAALSNMLGGIGYFYGRSRIAVPSVSEGESSSQRFWHYWPSALYTAVPSRSMFPRGFLWDEGFHQLLIRRWDKKVSMEIIGNWLDLMNVDGWIPREQILGTESRSKVPEEFVLQHTSNANPPTLFLAIQDYLSTLSEESASKLGEEDRAFLERSFPRLQAWFNWFNTSQVGKLPGSYFWHGRNADTDRELNAKTLSSGLDDYPRSSHPSTDERHLDLRCWMVLATKSMLRISSLLGKDSGEYRRMAEQLANMDLLNKLHYDTVSGRYYDFGNHTEKVKLAWKVWQDPKTGYVRQELVRSVQRHPYLRLVPHFGYVSLFPFIMKLIPADSPVLRNQLDLIVDEKLLWTAYGLRSLATTSSMYMARNTEHDPPYWRGPVWININYLVLGALHRYSQEPGPYKDAASRIYTQLRDNLIRNVVESYNESGYLWEQYDNAANGRGKGAHPFTGWTSLILLVMAEQY</sequence>
<dbReference type="InterPro" id="IPR031335">
    <property type="entry name" value="Glyco_hydro_63_C"/>
</dbReference>
<dbReference type="Gene3D" id="2.70.98.110">
    <property type="entry name" value="Glycosyl hydrolase family 63, N-terminal domain"/>
    <property type="match status" value="1"/>
</dbReference>
<keyword evidence="5" id="KW-0812">Transmembrane</keyword>
<dbReference type="InterPro" id="IPR012341">
    <property type="entry name" value="6hp_glycosidase-like_sf"/>
</dbReference>
<organism evidence="9 10">
    <name type="scientific">Adiantum capillus-veneris</name>
    <name type="common">Maidenhair fern</name>
    <dbReference type="NCBI Taxonomy" id="13818"/>
    <lineage>
        <taxon>Eukaryota</taxon>
        <taxon>Viridiplantae</taxon>
        <taxon>Streptophyta</taxon>
        <taxon>Embryophyta</taxon>
        <taxon>Tracheophyta</taxon>
        <taxon>Polypodiopsida</taxon>
        <taxon>Polypodiidae</taxon>
        <taxon>Polypodiales</taxon>
        <taxon>Pteridineae</taxon>
        <taxon>Pteridaceae</taxon>
        <taxon>Vittarioideae</taxon>
        <taxon>Adiantum</taxon>
    </lineage>
</organism>
<dbReference type="Gene3D" id="1.50.10.10">
    <property type="match status" value="1"/>
</dbReference>
<dbReference type="InterPro" id="IPR004888">
    <property type="entry name" value="Glycoside_hydrolase_63"/>
</dbReference>
<feature type="compositionally biased region" description="Polar residues" evidence="6">
    <location>
        <begin position="15"/>
        <end position="25"/>
    </location>
</feature>
<dbReference type="SUPFAM" id="SSF48208">
    <property type="entry name" value="Six-hairpin glycosidases"/>
    <property type="match status" value="1"/>
</dbReference>
<evidence type="ECO:0000259" key="8">
    <source>
        <dbReference type="Pfam" id="PF16923"/>
    </source>
</evidence>
<keyword evidence="5" id="KW-0256">Endoplasmic reticulum</keyword>
<dbReference type="Proteomes" id="UP000886520">
    <property type="component" value="Chromosome 21"/>
</dbReference>
<dbReference type="GO" id="GO:0009311">
    <property type="term" value="P:oligosaccharide metabolic process"/>
    <property type="evidence" value="ECO:0007669"/>
    <property type="project" value="UniProtKB-UniRule"/>
</dbReference>
<evidence type="ECO:0000256" key="4">
    <source>
        <dbReference type="ARBA" id="ARBA00023295"/>
    </source>
</evidence>
<dbReference type="GO" id="GO:0004573">
    <property type="term" value="F:Glc3Man9GlcNAc2 oligosaccharide glucosidase activity"/>
    <property type="evidence" value="ECO:0007669"/>
    <property type="project" value="UniProtKB-UniRule"/>
</dbReference>
<dbReference type="GO" id="GO:0005789">
    <property type="term" value="C:endoplasmic reticulum membrane"/>
    <property type="evidence" value="ECO:0007669"/>
    <property type="project" value="UniProtKB-SubCell"/>
</dbReference>
<keyword evidence="5" id="KW-0472">Membrane</keyword>
<proteinExistence type="inferred from homology"/>
<keyword evidence="10" id="KW-1185">Reference proteome</keyword>
<dbReference type="AlphaFoldDB" id="A0A9D4U923"/>
<comment type="pathway">
    <text evidence="1">Glycan metabolism; N-glycan degradation.</text>
</comment>
<feature type="region of interest" description="Disordered" evidence="6">
    <location>
        <begin position="1"/>
        <end position="39"/>
    </location>
</feature>
<comment type="function">
    <text evidence="5">Cleaves the distal alpha 1,2-linked glucose residue from the Glc(3)Man(9)GlcNAc(2) oligosaccharide precursor.</text>
</comment>
<comment type="subcellular location">
    <subcellularLocation>
        <location evidence="5">Endoplasmic reticulum membrane</location>
        <topology evidence="5">Single-pass type II membrane protein</topology>
    </subcellularLocation>
</comment>
<keyword evidence="5" id="KW-1133">Transmembrane helix</keyword>
<dbReference type="InterPro" id="IPR031631">
    <property type="entry name" value="Glyco_hydro_63N"/>
</dbReference>
<dbReference type="Pfam" id="PF03200">
    <property type="entry name" value="Glyco_hydro_63"/>
    <property type="match status" value="1"/>
</dbReference>
<dbReference type="PANTHER" id="PTHR10412:SF20">
    <property type="entry name" value="MANNOSYL-OLIGOSACCHARIDE GLUCOSIDASE GCS1"/>
    <property type="match status" value="1"/>
</dbReference>
<evidence type="ECO:0000256" key="2">
    <source>
        <dbReference type="ARBA" id="ARBA00010833"/>
    </source>
</evidence>
<comment type="similarity">
    <text evidence="2 5">Belongs to the glycosyl hydrolase 63 family.</text>
</comment>
<evidence type="ECO:0000313" key="9">
    <source>
        <dbReference type="EMBL" id="KAI5063243.1"/>
    </source>
</evidence>
<evidence type="ECO:0000256" key="3">
    <source>
        <dbReference type="ARBA" id="ARBA00022801"/>
    </source>
</evidence>
<name>A0A9D4U923_ADICA</name>
<evidence type="ECO:0000256" key="5">
    <source>
        <dbReference type="RuleBase" id="RU368089"/>
    </source>
</evidence>
<dbReference type="InterPro" id="IPR008928">
    <property type="entry name" value="6-hairpin_glycosidase_sf"/>
</dbReference>
<dbReference type="FunFam" id="1.50.10.10:FF:000009">
    <property type="entry name" value="mannosyl-oligosaccharide glucosidase"/>
    <property type="match status" value="1"/>
</dbReference>
<evidence type="ECO:0000313" key="10">
    <source>
        <dbReference type="Proteomes" id="UP000886520"/>
    </source>
</evidence>
<dbReference type="EMBL" id="JABFUD020000021">
    <property type="protein sequence ID" value="KAI5063243.1"/>
    <property type="molecule type" value="Genomic_DNA"/>
</dbReference>
<evidence type="ECO:0000259" key="7">
    <source>
        <dbReference type="Pfam" id="PF03200"/>
    </source>
</evidence>